<protein>
    <submittedName>
        <fullName evidence="1">Uncharacterized protein</fullName>
    </submittedName>
</protein>
<sequence length="37" mass="4258">MFLTDRQAKILGLKLYSQLSPLQDLRNWHTAIALNST</sequence>
<accession>A0A2K8T5U0</accession>
<gene>
    <name evidence="1" type="ORF">COO91_08523</name>
</gene>
<dbReference type="AlphaFoldDB" id="A0A2K8T5U0"/>
<dbReference type="EMBL" id="CP024785">
    <property type="protein sequence ID" value="AUB42395.1"/>
    <property type="molecule type" value="Genomic_DNA"/>
</dbReference>
<organism evidence="1 2">
    <name type="scientific">Nostoc flagelliforme CCNUN1</name>
    <dbReference type="NCBI Taxonomy" id="2038116"/>
    <lineage>
        <taxon>Bacteria</taxon>
        <taxon>Bacillati</taxon>
        <taxon>Cyanobacteriota</taxon>
        <taxon>Cyanophyceae</taxon>
        <taxon>Nostocales</taxon>
        <taxon>Nostocaceae</taxon>
        <taxon>Nostoc</taxon>
    </lineage>
</organism>
<dbReference type="Proteomes" id="UP000232003">
    <property type="component" value="Chromosome"/>
</dbReference>
<name>A0A2K8T5U0_9NOSO</name>
<dbReference type="KEGG" id="nfl:COO91_08523"/>
<reference evidence="1 2" key="1">
    <citation type="submission" date="2017-11" db="EMBL/GenBank/DDBJ databases">
        <title>Complete genome of a free-living desiccation-tolerant cyanobacterium and its photosynthetic adaptation to extreme terrestrial habitat.</title>
        <authorList>
            <person name="Shang J."/>
        </authorList>
    </citation>
    <scope>NUCLEOTIDE SEQUENCE [LARGE SCALE GENOMIC DNA]</scope>
    <source>
        <strain evidence="1 2">CCNUN1</strain>
    </source>
</reference>
<proteinExistence type="predicted"/>
<keyword evidence="2" id="KW-1185">Reference proteome</keyword>
<evidence type="ECO:0000313" key="1">
    <source>
        <dbReference type="EMBL" id="AUB42395.1"/>
    </source>
</evidence>
<evidence type="ECO:0000313" key="2">
    <source>
        <dbReference type="Proteomes" id="UP000232003"/>
    </source>
</evidence>